<evidence type="ECO:0000313" key="3">
    <source>
        <dbReference type="Proteomes" id="UP000670152"/>
    </source>
</evidence>
<gene>
    <name evidence="2" type="primary">Pif1_5</name>
    <name evidence="2" type="ORF">G6Z77_0007279</name>
</gene>
<dbReference type="OrthoDB" id="416437at2759"/>
<evidence type="ECO:0000313" key="2">
    <source>
        <dbReference type="EMBL" id="KAG5342735.1"/>
    </source>
</evidence>
<reference evidence="2 3" key="1">
    <citation type="submission" date="2020-02" db="EMBL/GenBank/DDBJ databases">
        <title>Relaxed selection underlies rapid genomic changes in the transitions from sociality to social parasitism in ants.</title>
        <authorList>
            <person name="Bi X."/>
        </authorList>
    </citation>
    <scope>NUCLEOTIDE SEQUENCE [LARGE SCALE GENOMIC DNA]</scope>
    <source>
        <strain evidence="2">BGI-DK2014b</strain>
        <tissue evidence="2">Whole body</tissue>
    </source>
</reference>
<dbReference type="Proteomes" id="UP000670152">
    <property type="component" value="Unassembled WGS sequence"/>
</dbReference>
<feature type="domain" description="DNA helicase Pif1-like 2B" evidence="1">
    <location>
        <begin position="59"/>
        <end position="95"/>
    </location>
</feature>
<keyword evidence="2" id="KW-0347">Helicase</keyword>
<feature type="non-terminal residue" evidence="2">
    <location>
        <position position="259"/>
    </location>
</feature>
<dbReference type="EMBL" id="JAANIB010001808">
    <property type="protein sequence ID" value="KAG5342735.1"/>
    <property type="molecule type" value="Genomic_DNA"/>
</dbReference>
<keyword evidence="2" id="KW-0067">ATP-binding</keyword>
<accession>A0A836K3K5</accession>
<name>A0A836K3K5_9HYME</name>
<dbReference type="Pfam" id="PF21530">
    <property type="entry name" value="Pif1_2B_dom"/>
    <property type="match status" value="1"/>
</dbReference>
<dbReference type="AlphaFoldDB" id="A0A836K3K5"/>
<dbReference type="InterPro" id="IPR049163">
    <property type="entry name" value="Pif1-like_2B_dom"/>
</dbReference>
<dbReference type="GO" id="GO:0004386">
    <property type="term" value="F:helicase activity"/>
    <property type="evidence" value="ECO:0007669"/>
    <property type="project" value="UniProtKB-KW"/>
</dbReference>
<feature type="non-terminal residue" evidence="2">
    <location>
        <position position="1"/>
    </location>
</feature>
<evidence type="ECO:0000259" key="1">
    <source>
        <dbReference type="Pfam" id="PF21530"/>
    </source>
</evidence>
<proteinExistence type="predicted"/>
<dbReference type="SUPFAM" id="SSF52540">
    <property type="entry name" value="P-loop containing nucleoside triphosphate hydrolases"/>
    <property type="match status" value="1"/>
</dbReference>
<organism evidence="2 3">
    <name type="scientific">Acromyrmex heyeri</name>
    <dbReference type="NCBI Taxonomy" id="230685"/>
    <lineage>
        <taxon>Eukaryota</taxon>
        <taxon>Metazoa</taxon>
        <taxon>Ecdysozoa</taxon>
        <taxon>Arthropoda</taxon>
        <taxon>Hexapoda</taxon>
        <taxon>Insecta</taxon>
        <taxon>Pterygota</taxon>
        <taxon>Neoptera</taxon>
        <taxon>Endopterygota</taxon>
        <taxon>Hymenoptera</taxon>
        <taxon>Apocrita</taxon>
        <taxon>Aculeata</taxon>
        <taxon>Formicoidea</taxon>
        <taxon>Formicidae</taxon>
        <taxon>Myrmicinae</taxon>
        <taxon>Acromyrmex</taxon>
    </lineage>
</organism>
<protein>
    <submittedName>
        <fullName evidence="2">PIF1 helicase</fullName>
    </submittedName>
</protein>
<keyword evidence="2" id="KW-0378">Hydrolase</keyword>
<keyword evidence="3" id="KW-1185">Reference proteome</keyword>
<sequence length="259" mass="29862">MDIQFIGEKSEFLNSYLTKYATKKCNIDFTMIDSNKPLASILRLYVSSEGDIGKSFLIETIIERVIAIKIGAKVMIRRNIDVTLGLVNGTISNVVAANRFVDGNRTDSIKIVISDNKEITITKVDIKFEVFHKMMVHWKQFPCLSVIGITIYKSQGITYKNAMRIRQQILKNKISNALTDAICVFAERNCCNILTVRSVGECFEERTQQVEFLKWETINGNCNECKMYHFEKENRNRIDFIRLSKLNLYTLLNSKKIIF</sequence>
<dbReference type="InterPro" id="IPR027417">
    <property type="entry name" value="P-loop_NTPase"/>
</dbReference>
<keyword evidence="2" id="KW-0547">Nucleotide-binding</keyword>
<comment type="caution">
    <text evidence="2">The sequence shown here is derived from an EMBL/GenBank/DDBJ whole genome shotgun (WGS) entry which is preliminary data.</text>
</comment>